<feature type="transmembrane region" description="Helical" evidence="1">
    <location>
        <begin position="238"/>
        <end position="257"/>
    </location>
</feature>
<organism evidence="3 4">
    <name type="scientific">Coniophora puteana (strain RWD-64-598)</name>
    <name type="common">Brown rot fungus</name>
    <dbReference type="NCBI Taxonomy" id="741705"/>
    <lineage>
        <taxon>Eukaryota</taxon>
        <taxon>Fungi</taxon>
        <taxon>Dikarya</taxon>
        <taxon>Basidiomycota</taxon>
        <taxon>Agaricomycotina</taxon>
        <taxon>Agaricomycetes</taxon>
        <taxon>Agaricomycetidae</taxon>
        <taxon>Boletales</taxon>
        <taxon>Coniophorineae</taxon>
        <taxon>Coniophoraceae</taxon>
        <taxon>Coniophora</taxon>
    </lineage>
</organism>
<feature type="transmembrane region" description="Helical" evidence="1">
    <location>
        <begin position="263"/>
        <end position="284"/>
    </location>
</feature>
<dbReference type="OMA" id="GECIMIS"/>
<feature type="transmembrane region" description="Helical" evidence="1">
    <location>
        <begin position="80"/>
        <end position="99"/>
    </location>
</feature>
<evidence type="ECO:0000259" key="2">
    <source>
        <dbReference type="Pfam" id="PF20151"/>
    </source>
</evidence>
<keyword evidence="4" id="KW-1185">Reference proteome</keyword>
<dbReference type="AlphaFoldDB" id="A0A5M3MKF2"/>
<dbReference type="KEGG" id="cput:CONPUDRAFT_144800"/>
<dbReference type="InterPro" id="IPR045340">
    <property type="entry name" value="DUF6533"/>
</dbReference>
<feature type="transmembrane region" description="Helical" evidence="1">
    <location>
        <begin position="192"/>
        <end position="210"/>
    </location>
</feature>
<dbReference type="Proteomes" id="UP000053558">
    <property type="component" value="Unassembled WGS sequence"/>
</dbReference>
<comment type="caution">
    <text evidence="3">The sequence shown here is derived from an EMBL/GenBank/DDBJ whole genome shotgun (WGS) entry which is preliminary data.</text>
</comment>
<sequence>MATHPPFGLATIFNDSASSLVATLDTNESEINLLIGVVGKVIFGRRLTVASTFLYAWHLLTTLSDEVDLVWSAAFRLPKFLFLFNRYFALLGCVVLSYFSVNTTQTRLLCHAWNISSTITVFLLWLNAEMILLLHVFAIYGFNKVITWPTGSLFLMVALFAFSVNTANIALIQIDPPELGLCIDTNLTINNYASISILVLDVIIIGLIAYKTIKYNMNSINAHWSGANLLKLVSQRALTCYVSILVSQVLLLVLSVADANPDANIIGECIMISIFPMAINHLVLSL</sequence>
<accession>A0A5M3MKF2</accession>
<protein>
    <recommendedName>
        <fullName evidence="2">DUF6533 domain-containing protein</fullName>
    </recommendedName>
</protein>
<evidence type="ECO:0000313" key="3">
    <source>
        <dbReference type="EMBL" id="EIW79546.1"/>
    </source>
</evidence>
<evidence type="ECO:0000313" key="4">
    <source>
        <dbReference type="Proteomes" id="UP000053558"/>
    </source>
</evidence>
<keyword evidence="1" id="KW-1133">Transmembrane helix</keyword>
<feature type="domain" description="DUF6533" evidence="2">
    <location>
        <begin position="47"/>
        <end position="91"/>
    </location>
</feature>
<dbReference type="EMBL" id="JH711580">
    <property type="protein sequence ID" value="EIW79546.1"/>
    <property type="molecule type" value="Genomic_DNA"/>
</dbReference>
<feature type="transmembrane region" description="Helical" evidence="1">
    <location>
        <begin position="119"/>
        <end position="141"/>
    </location>
</feature>
<dbReference type="GeneID" id="19201989"/>
<keyword evidence="1" id="KW-0812">Transmembrane</keyword>
<name>A0A5M3MKF2_CONPW</name>
<reference evidence="4" key="1">
    <citation type="journal article" date="2012" name="Science">
        <title>The Paleozoic origin of enzymatic lignin decomposition reconstructed from 31 fungal genomes.</title>
        <authorList>
            <person name="Floudas D."/>
            <person name="Binder M."/>
            <person name="Riley R."/>
            <person name="Barry K."/>
            <person name="Blanchette R.A."/>
            <person name="Henrissat B."/>
            <person name="Martinez A.T."/>
            <person name="Otillar R."/>
            <person name="Spatafora J.W."/>
            <person name="Yadav J.S."/>
            <person name="Aerts A."/>
            <person name="Benoit I."/>
            <person name="Boyd A."/>
            <person name="Carlson A."/>
            <person name="Copeland A."/>
            <person name="Coutinho P.M."/>
            <person name="de Vries R.P."/>
            <person name="Ferreira P."/>
            <person name="Findley K."/>
            <person name="Foster B."/>
            <person name="Gaskell J."/>
            <person name="Glotzer D."/>
            <person name="Gorecki P."/>
            <person name="Heitman J."/>
            <person name="Hesse C."/>
            <person name="Hori C."/>
            <person name="Igarashi K."/>
            <person name="Jurgens J.A."/>
            <person name="Kallen N."/>
            <person name="Kersten P."/>
            <person name="Kohler A."/>
            <person name="Kuees U."/>
            <person name="Kumar T.K.A."/>
            <person name="Kuo A."/>
            <person name="LaButti K."/>
            <person name="Larrondo L.F."/>
            <person name="Lindquist E."/>
            <person name="Ling A."/>
            <person name="Lombard V."/>
            <person name="Lucas S."/>
            <person name="Lundell T."/>
            <person name="Martin R."/>
            <person name="McLaughlin D.J."/>
            <person name="Morgenstern I."/>
            <person name="Morin E."/>
            <person name="Murat C."/>
            <person name="Nagy L.G."/>
            <person name="Nolan M."/>
            <person name="Ohm R.A."/>
            <person name="Patyshakuliyeva A."/>
            <person name="Rokas A."/>
            <person name="Ruiz-Duenas F.J."/>
            <person name="Sabat G."/>
            <person name="Salamov A."/>
            <person name="Samejima M."/>
            <person name="Schmutz J."/>
            <person name="Slot J.C."/>
            <person name="St John F."/>
            <person name="Stenlid J."/>
            <person name="Sun H."/>
            <person name="Sun S."/>
            <person name="Syed K."/>
            <person name="Tsang A."/>
            <person name="Wiebenga A."/>
            <person name="Young D."/>
            <person name="Pisabarro A."/>
            <person name="Eastwood D.C."/>
            <person name="Martin F."/>
            <person name="Cullen D."/>
            <person name="Grigoriev I.V."/>
            <person name="Hibbett D.S."/>
        </authorList>
    </citation>
    <scope>NUCLEOTIDE SEQUENCE [LARGE SCALE GENOMIC DNA]</scope>
    <source>
        <strain evidence="4">RWD-64-598 SS2</strain>
    </source>
</reference>
<keyword evidence="1" id="KW-0472">Membrane</keyword>
<feature type="transmembrane region" description="Helical" evidence="1">
    <location>
        <begin position="153"/>
        <end position="172"/>
    </location>
</feature>
<feature type="non-terminal residue" evidence="3">
    <location>
        <position position="286"/>
    </location>
</feature>
<dbReference type="OrthoDB" id="3037019at2759"/>
<gene>
    <name evidence="3" type="ORF">CONPUDRAFT_144800</name>
</gene>
<dbReference type="RefSeq" id="XP_007769938.1">
    <property type="nucleotide sequence ID" value="XM_007771748.1"/>
</dbReference>
<dbReference type="Pfam" id="PF20151">
    <property type="entry name" value="DUF6533"/>
    <property type="match status" value="1"/>
</dbReference>
<evidence type="ECO:0000256" key="1">
    <source>
        <dbReference type="SAM" id="Phobius"/>
    </source>
</evidence>
<proteinExistence type="predicted"/>